<name>A0AAE1CRA7_9GAST</name>
<reference evidence="2" key="1">
    <citation type="journal article" date="2023" name="G3 (Bethesda)">
        <title>A reference genome for the long-term kleptoplast-retaining sea slug Elysia crispata morphotype clarki.</title>
        <authorList>
            <person name="Eastman K.E."/>
            <person name="Pendleton A.L."/>
            <person name="Shaikh M.A."/>
            <person name="Suttiyut T."/>
            <person name="Ogas R."/>
            <person name="Tomko P."/>
            <person name="Gavelis G."/>
            <person name="Widhalm J.R."/>
            <person name="Wisecaver J.H."/>
        </authorList>
    </citation>
    <scope>NUCLEOTIDE SEQUENCE</scope>
    <source>
        <strain evidence="2">ECLA1</strain>
    </source>
</reference>
<gene>
    <name evidence="2" type="ORF">RRG08_041901</name>
</gene>
<sequence>MEIATSIKERLSVFKAFEVQIICEVLGGYVSNTLTCHKRVSEVKSPLEVLIYMTTPKVVSELIRDQIVLISDRKEISSPVPGENGVQQRNGLLCHDSINPVTDHG</sequence>
<proteinExistence type="predicted"/>
<evidence type="ECO:0000313" key="2">
    <source>
        <dbReference type="EMBL" id="KAK3729880.1"/>
    </source>
</evidence>
<evidence type="ECO:0000313" key="3">
    <source>
        <dbReference type="Proteomes" id="UP001283361"/>
    </source>
</evidence>
<accession>A0AAE1CRA7</accession>
<dbReference type="EMBL" id="JAWDGP010007106">
    <property type="protein sequence ID" value="KAK3729880.1"/>
    <property type="molecule type" value="Genomic_DNA"/>
</dbReference>
<dbReference type="AlphaFoldDB" id="A0AAE1CRA7"/>
<dbReference type="Proteomes" id="UP001283361">
    <property type="component" value="Unassembled WGS sequence"/>
</dbReference>
<feature type="region of interest" description="Disordered" evidence="1">
    <location>
        <begin position="76"/>
        <end position="105"/>
    </location>
</feature>
<protein>
    <submittedName>
        <fullName evidence="2">Uncharacterized protein</fullName>
    </submittedName>
</protein>
<keyword evidence="3" id="KW-1185">Reference proteome</keyword>
<evidence type="ECO:0000256" key="1">
    <source>
        <dbReference type="SAM" id="MobiDB-lite"/>
    </source>
</evidence>
<comment type="caution">
    <text evidence="2">The sequence shown here is derived from an EMBL/GenBank/DDBJ whole genome shotgun (WGS) entry which is preliminary data.</text>
</comment>
<organism evidence="2 3">
    <name type="scientific">Elysia crispata</name>
    <name type="common">lettuce slug</name>
    <dbReference type="NCBI Taxonomy" id="231223"/>
    <lineage>
        <taxon>Eukaryota</taxon>
        <taxon>Metazoa</taxon>
        <taxon>Spiralia</taxon>
        <taxon>Lophotrochozoa</taxon>
        <taxon>Mollusca</taxon>
        <taxon>Gastropoda</taxon>
        <taxon>Heterobranchia</taxon>
        <taxon>Euthyneura</taxon>
        <taxon>Panpulmonata</taxon>
        <taxon>Sacoglossa</taxon>
        <taxon>Placobranchoidea</taxon>
        <taxon>Plakobranchidae</taxon>
        <taxon>Elysia</taxon>
    </lineage>
</organism>